<organism evidence="1 2">
    <name type="scientific">Racocetra persica</name>
    <dbReference type="NCBI Taxonomy" id="160502"/>
    <lineage>
        <taxon>Eukaryota</taxon>
        <taxon>Fungi</taxon>
        <taxon>Fungi incertae sedis</taxon>
        <taxon>Mucoromycota</taxon>
        <taxon>Glomeromycotina</taxon>
        <taxon>Glomeromycetes</taxon>
        <taxon>Diversisporales</taxon>
        <taxon>Gigasporaceae</taxon>
        <taxon>Racocetra</taxon>
    </lineage>
</organism>
<reference evidence="1" key="1">
    <citation type="submission" date="2021-06" db="EMBL/GenBank/DDBJ databases">
        <authorList>
            <person name="Kallberg Y."/>
            <person name="Tangrot J."/>
            <person name="Rosling A."/>
        </authorList>
    </citation>
    <scope>NUCLEOTIDE SEQUENCE</scope>
    <source>
        <strain evidence="1">MA461A</strain>
    </source>
</reference>
<feature type="non-terminal residue" evidence="1">
    <location>
        <position position="43"/>
    </location>
</feature>
<evidence type="ECO:0000313" key="2">
    <source>
        <dbReference type="Proteomes" id="UP000789920"/>
    </source>
</evidence>
<name>A0ACA9RUI7_9GLOM</name>
<sequence>FSKLDKSNFKEIIKTDKDSSQNQKIENEENILVFQKDKQALSK</sequence>
<comment type="caution">
    <text evidence="1">The sequence shown here is derived from an EMBL/GenBank/DDBJ whole genome shotgun (WGS) entry which is preliminary data.</text>
</comment>
<gene>
    <name evidence="1" type="ORF">RPERSI_LOCUS22576</name>
</gene>
<evidence type="ECO:0000313" key="1">
    <source>
        <dbReference type="EMBL" id="CAG8808248.1"/>
    </source>
</evidence>
<accession>A0ACA9RUI7</accession>
<proteinExistence type="predicted"/>
<keyword evidence="2" id="KW-1185">Reference proteome</keyword>
<protein>
    <submittedName>
        <fullName evidence="1">33574_t:CDS:1</fullName>
    </submittedName>
</protein>
<feature type="non-terminal residue" evidence="1">
    <location>
        <position position="1"/>
    </location>
</feature>
<dbReference type="Proteomes" id="UP000789920">
    <property type="component" value="Unassembled WGS sequence"/>
</dbReference>
<dbReference type="EMBL" id="CAJVQC010068620">
    <property type="protein sequence ID" value="CAG8808248.1"/>
    <property type="molecule type" value="Genomic_DNA"/>
</dbReference>